<dbReference type="Pfam" id="PF00224">
    <property type="entry name" value="PK"/>
    <property type="match status" value="1"/>
</dbReference>
<keyword evidence="11 13" id="KW-0324">Glycolysis</keyword>
<dbReference type="Pfam" id="PF02887">
    <property type="entry name" value="PK_C"/>
    <property type="match status" value="1"/>
</dbReference>
<dbReference type="PRINTS" id="PR01050">
    <property type="entry name" value="PYRUVTKNASE"/>
</dbReference>
<evidence type="ECO:0000313" key="16">
    <source>
        <dbReference type="EMBL" id="KAK2106803.1"/>
    </source>
</evidence>
<comment type="catalytic activity">
    <reaction evidence="13">
        <text>pyruvate + ATP = phosphoenolpyruvate + ADP + H(+)</text>
        <dbReference type="Rhea" id="RHEA:18157"/>
        <dbReference type="ChEBI" id="CHEBI:15361"/>
        <dbReference type="ChEBI" id="CHEBI:15378"/>
        <dbReference type="ChEBI" id="CHEBI:30616"/>
        <dbReference type="ChEBI" id="CHEBI:58702"/>
        <dbReference type="ChEBI" id="CHEBI:456216"/>
        <dbReference type="EC" id="2.7.1.40"/>
    </reaction>
</comment>
<evidence type="ECO:0000256" key="13">
    <source>
        <dbReference type="RuleBase" id="RU000504"/>
    </source>
</evidence>
<dbReference type="Proteomes" id="UP001266305">
    <property type="component" value="Unassembled WGS sequence"/>
</dbReference>
<dbReference type="Gene3D" id="3.40.1380.20">
    <property type="entry name" value="Pyruvate kinase, C-terminal domain"/>
    <property type="match status" value="1"/>
</dbReference>
<keyword evidence="6" id="KW-0479">Metal-binding</keyword>
<comment type="similarity">
    <text evidence="3 13">Belongs to the pyruvate kinase family.</text>
</comment>
<dbReference type="InterPro" id="IPR036918">
    <property type="entry name" value="Pyrv_Knase_C_sf"/>
</dbReference>
<feature type="domain" description="Pyruvate kinase barrel" evidence="14">
    <location>
        <begin position="1"/>
        <end position="46"/>
    </location>
</feature>
<evidence type="ECO:0000259" key="15">
    <source>
        <dbReference type="Pfam" id="PF02887"/>
    </source>
</evidence>
<feature type="domain" description="Pyruvate kinase C-terminal" evidence="15">
    <location>
        <begin position="81"/>
        <end position="197"/>
    </location>
</feature>
<keyword evidence="17" id="KW-1185">Reference proteome</keyword>
<evidence type="ECO:0000256" key="5">
    <source>
        <dbReference type="ARBA" id="ARBA00022679"/>
    </source>
</evidence>
<keyword evidence="12" id="KW-0670">Pyruvate</keyword>
<evidence type="ECO:0000256" key="2">
    <source>
        <dbReference type="ARBA" id="ARBA00004997"/>
    </source>
</evidence>
<reference evidence="16 17" key="1">
    <citation type="submission" date="2023-05" db="EMBL/GenBank/DDBJ databases">
        <title>B98-5 Cell Line De Novo Hybrid Assembly: An Optical Mapping Approach.</title>
        <authorList>
            <person name="Kananen K."/>
            <person name="Auerbach J.A."/>
            <person name="Kautto E."/>
            <person name="Blachly J.S."/>
        </authorList>
    </citation>
    <scope>NUCLEOTIDE SEQUENCE [LARGE SCALE GENOMIC DNA]</scope>
    <source>
        <strain evidence="16">B95-8</strain>
        <tissue evidence="16">Cell line</tissue>
    </source>
</reference>
<evidence type="ECO:0000256" key="6">
    <source>
        <dbReference type="ARBA" id="ARBA00022723"/>
    </source>
</evidence>
<dbReference type="Gene3D" id="3.20.20.60">
    <property type="entry name" value="Phosphoenolpyruvate-binding domains"/>
    <property type="match status" value="1"/>
</dbReference>
<keyword evidence="9" id="KW-0067">ATP-binding</keyword>
<dbReference type="InterPro" id="IPR040442">
    <property type="entry name" value="Pyrv_kinase-like_dom_sf"/>
</dbReference>
<keyword evidence="7" id="KW-0547">Nucleotide-binding</keyword>
<evidence type="ECO:0000256" key="10">
    <source>
        <dbReference type="ARBA" id="ARBA00022842"/>
    </source>
</evidence>
<gene>
    <name evidence="16" type="ORF">P7K49_016317</name>
</gene>
<dbReference type="InterPro" id="IPR015793">
    <property type="entry name" value="Pyrv_Knase_brl"/>
</dbReference>
<name>A0ABQ9VBQ2_SAGOE</name>
<keyword evidence="8 13" id="KW-0418">Kinase</keyword>
<comment type="cofactor">
    <cofactor evidence="1">
        <name>K(+)</name>
        <dbReference type="ChEBI" id="CHEBI:29103"/>
    </cofactor>
</comment>
<comment type="caution">
    <text evidence="16">The sequence shown here is derived from an EMBL/GenBank/DDBJ whole genome shotgun (WGS) entry which is preliminary data.</text>
</comment>
<sequence>MLESVIKKPCPTWAEGSDVANAVLDGADCIMLSGVTAKGDYPLEAVRMQHLIAREAEATIYHLQLFEELCRLAPITSEPTEATAVGAMEASFKCCSGAIIILTKSGRSAHQMARCHPRAPIIAVTQNPQTARQAHLYRGVFPGLCKDPVQEAWAKDMDLWVNLAMNVAKARGFFKKGDVVIVLTGWCPGSGFTNTMRAVPVP</sequence>
<dbReference type="InterPro" id="IPR015795">
    <property type="entry name" value="Pyrv_Knase_C"/>
</dbReference>
<organism evidence="16 17">
    <name type="scientific">Saguinus oedipus</name>
    <name type="common">Cotton-top tamarin</name>
    <name type="synonym">Oedipomidas oedipus</name>
    <dbReference type="NCBI Taxonomy" id="9490"/>
    <lineage>
        <taxon>Eukaryota</taxon>
        <taxon>Metazoa</taxon>
        <taxon>Chordata</taxon>
        <taxon>Craniata</taxon>
        <taxon>Vertebrata</taxon>
        <taxon>Euteleostomi</taxon>
        <taxon>Mammalia</taxon>
        <taxon>Eutheria</taxon>
        <taxon>Euarchontoglires</taxon>
        <taxon>Primates</taxon>
        <taxon>Haplorrhini</taxon>
        <taxon>Platyrrhini</taxon>
        <taxon>Cebidae</taxon>
        <taxon>Callitrichinae</taxon>
        <taxon>Saguinus</taxon>
    </lineage>
</organism>
<dbReference type="EC" id="2.7.1.40" evidence="4 13"/>
<dbReference type="SUPFAM" id="SSF51621">
    <property type="entry name" value="Phosphoenolpyruvate/pyruvate domain"/>
    <property type="match status" value="1"/>
</dbReference>
<evidence type="ECO:0000256" key="8">
    <source>
        <dbReference type="ARBA" id="ARBA00022777"/>
    </source>
</evidence>
<evidence type="ECO:0000259" key="14">
    <source>
        <dbReference type="Pfam" id="PF00224"/>
    </source>
</evidence>
<evidence type="ECO:0000256" key="11">
    <source>
        <dbReference type="ARBA" id="ARBA00023152"/>
    </source>
</evidence>
<dbReference type="EMBL" id="JASSZA010000007">
    <property type="protein sequence ID" value="KAK2106803.1"/>
    <property type="molecule type" value="Genomic_DNA"/>
</dbReference>
<keyword evidence="5 13" id="KW-0808">Transferase</keyword>
<evidence type="ECO:0000256" key="1">
    <source>
        <dbReference type="ARBA" id="ARBA00001958"/>
    </source>
</evidence>
<evidence type="ECO:0000256" key="7">
    <source>
        <dbReference type="ARBA" id="ARBA00022741"/>
    </source>
</evidence>
<dbReference type="PANTHER" id="PTHR11817">
    <property type="entry name" value="PYRUVATE KINASE"/>
    <property type="match status" value="1"/>
</dbReference>
<proteinExistence type="inferred from homology"/>
<evidence type="ECO:0000256" key="4">
    <source>
        <dbReference type="ARBA" id="ARBA00012142"/>
    </source>
</evidence>
<dbReference type="SUPFAM" id="SSF52935">
    <property type="entry name" value="PK C-terminal domain-like"/>
    <property type="match status" value="1"/>
</dbReference>
<keyword evidence="10 13" id="KW-0460">Magnesium</keyword>
<dbReference type="InterPro" id="IPR015813">
    <property type="entry name" value="Pyrv/PenolPyrv_kinase-like_dom"/>
</dbReference>
<evidence type="ECO:0000256" key="9">
    <source>
        <dbReference type="ARBA" id="ARBA00022840"/>
    </source>
</evidence>
<evidence type="ECO:0000256" key="12">
    <source>
        <dbReference type="ARBA" id="ARBA00023317"/>
    </source>
</evidence>
<accession>A0ABQ9VBQ2</accession>
<comment type="pathway">
    <text evidence="2 13">Carbohydrate degradation; glycolysis; pyruvate from D-glyceraldehyde 3-phosphate: step 5/5.</text>
</comment>
<protein>
    <recommendedName>
        <fullName evidence="4 13">Pyruvate kinase</fullName>
        <ecNumber evidence="4 13">2.7.1.40</ecNumber>
    </recommendedName>
</protein>
<evidence type="ECO:0000256" key="3">
    <source>
        <dbReference type="ARBA" id="ARBA00008663"/>
    </source>
</evidence>
<dbReference type="InterPro" id="IPR001697">
    <property type="entry name" value="Pyr_Knase"/>
</dbReference>
<evidence type="ECO:0000313" key="17">
    <source>
        <dbReference type="Proteomes" id="UP001266305"/>
    </source>
</evidence>